<evidence type="ECO:0000313" key="2">
    <source>
        <dbReference type="Proteomes" id="UP000278746"/>
    </source>
</evidence>
<reference evidence="1 2" key="1">
    <citation type="submission" date="2018-10" db="EMBL/GenBank/DDBJ databases">
        <title>Bacillus Keqinensis sp. nov., a moderately halophilic bacterium isolated from a saline-alkaline lake.</title>
        <authorList>
            <person name="Wang H."/>
        </authorList>
    </citation>
    <scope>NUCLEOTIDE SEQUENCE [LARGE SCALE GENOMIC DNA]</scope>
    <source>
        <strain evidence="1 2">KQ-3</strain>
    </source>
</reference>
<dbReference type="AlphaFoldDB" id="A0A3M7TZR1"/>
<organism evidence="1 2">
    <name type="scientific">Alteribacter keqinensis</name>
    <dbReference type="NCBI Taxonomy" id="2483800"/>
    <lineage>
        <taxon>Bacteria</taxon>
        <taxon>Bacillati</taxon>
        <taxon>Bacillota</taxon>
        <taxon>Bacilli</taxon>
        <taxon>Bacillales</taxon>
        <taxon>Bacillaceae</taxon>
        <taxon>Alteribacter</taxon>
    </lineage>
</organism>
<dbReference type="InterPro" id="IPR020909">
    <property type="entry name" value="UPF0736"/>
</dbReference>
<dbReference type="Proteomes" id="UP000278746">
    <property type="component" value="Unassembled WGS sequence"/>
</dbReference>
<evidence type="ECO:0000313" key="1">
    <source>
        <dbReference type="EMBL" id="RNA69925.1"/>
    </source>
</evidence>
<dbReference type="EMBL" id="RHIB01000001">
    <property type="protein sequence ID" value="RNA69925.1"/>
    <property type="molecule type" value="Genomic_DNA"/>
</dbReference>
<dbReference type="RefSeq" id="WP_122897437.1">
    <property type="nucleotide sequence ID" value="NZ_RHIB01000001.1"/>
</dbReference>
<proteinExistence type="predicted"/>
<dbReference type="Pfam" id="PF12227">
    <property type="entry name" value="DUF3603"/>
    <property type="match status" value="1"/>
</dbReference>
<name>A0A3M7TZR1_9BACI</name>
<comment type="caution">
    <text evidence="1">The sequence shown here is derived from an EMBL/GenBank/DDBJ whole genome shotgun (WGS) entry which is preliminary data.</text>
</comment>
<keyword evidence="2" id="KW-1185">Reference proteome</keyword>
<sequence>MLHLRDVWVNWFEGEENGYNVCEFFEWRKEDRIELLDQAVIIKLSEDLFDYIENSLQELPEELLADVHQQSYVRKNSQRLELDYCFVATDGDRCLVVDTMGYHTPVRKSRMVPRQEGQVLELVKDEPMRQYFMGYYNGAPEKEYHILSPDPSFMHGLIRRERQVKQILFMALDQLYAEATLAELRYWYTEWAPEKYAFIQNCGFDECWDGLFEDIKDGWSKKHDDYCQAMIKGQPFFEKLWDLQQGESVK</sequence>
<gene>
    <name evidence="1" type="ORF">EBO34_08335</name>
</gene>
<accession>A0A3M7TZR1</accession>
<dbReference type="OrthoDB" id="2960746at2"/>
<protein>
    <submittedName>
        <fullName evidence="1">DUF3603 family protein</fullName>
    </submittedName>
</protein>